<evidence type="ECO:0000256" key="1">
    <source>
        <dbReference type="ARBA" id="ARBA00004123"/>
    </source>
</evidence>
<comment type="caution">
    <text evidence="5">The sequence shown here is derived from an EMBL/GenBank/DDBJ whole genome shotgun (WGS) entry which is preliminary data.</text>
</comment>
<name>A0A9W8Y0M3_9PLEO</name>
<evidence type="ECO:0000256" key="3">
    <source>
        <dbReference type="SAM" id="MobiDB-lite"/>
    </source>
</evidence>
<sequence>MWILPLTNTMWDFAVRFSFGQPTQCRDAEEGMNVETAPLLAGTEGANNRPILRGFDGAWQEGNHDGAMDIDDNHAPHAAPQAASHASATAFADTHLHHIATQSLAALTATITHSPLFQSLDNMKHTQKRRSSKKGLSQPDSNVHPSGHDVGQADNAPSTGSGPHTAPDAQHMEHTLMETVLSPVGGKLQHLKATTLDSLLPYNPRLRSNSYAQVLKIRLLPVGEYIVRLLARSAAENRGTHELKLCRHIATEYWPLPITDTTHLRIQEMYRNTLFRRTPRVPQETQCDLSAGEEGSLQAQECDNTTTQIQPEPVPSKTSDSQHDAQLDPETMELTRNKDG</sequence>
<feature type="domain" description="Chromodomain-helicase-DNA-binding protein 1-like C-terminal" evidence="4">
    <location>
        <begin position="170"/>
        <end position="271"/>
    </location>
</feature>
<dbReference type="EMBL" id="JAPEUY010000018">
    <property type="protein sequence ID" value="KAJ4364012.1"/>
    <property type="molecule type" value="Genomic_DNA"/>
</dbReference>
<dbReference type="Proteomes" id="UP001140560">
    <property type="component" value="Unassembled WGS sequence"/>
</dbReference>
<evidence type="ECO:0000256" key="2">
    <source>
        <dbReference type="ARBA" id="ARBA00023242"/>
    </source>
</evidence>
<evidence type="ECO:0000313" key="6">
    <source>
        <dbReference type="Proteomes" id="UP001140560"/>
    </source>
</evidence>
<proteinExistence type="predicted"/>
<protein>
    <recommendedName>
        <fullName evidence="4">Chromodomain-helicase-DNA-binding protein 1-like C-terminal domain-containing protein</fullName>
    </recommendedName>
</protein>
<dbReference type="GO" id="GO:0005634">
    <property type="term" value="C:nucleus"/>
    <property type="evidence" value="ECO:0007669"/>
    <property type="project" value="UniProtKB-SubCell"/>
</dbReference>
<comment type="subcellular location">
    <subcellularLocation>
        <location evidence="1">Nucleus</location>
    </subcellularLocation>
</comment>
<dbReference type="OrthoDB" id="3801079at2759"/>
<keyword evidence="6" id="KW-1185">Reference proteome</keyword>
<evidence type="ECO:0000259" key="4">
    <source>
        <dbReference type="Pfam" id="PF13907"/>
    </source>
</evidence>
<keyword evidence="2" id="KW-0539">Nucleus</keyword>
<accession>A0A9W8Y0M3</accession>
<feature type="compositionally biased region" description="Polar residues" evidence="3">
    <location>
        <begin position="134"/>
        <end position="144"/>
    </location>
</feature>
<organism evidence="5 6">
    <name type="scientific">Neocucurbitaria cava</name>
    <dbReference type="NCBI Taxonomy" id="798079"/>
    <lineage>
        <taxon>Eukaryota</taxon>
        <taxon>Fungi</taxon>
        <taxon>Dikarya</taxon>
        <taxon>Ascomycota</taxon>
        <taxon>Pezizomycotina</taxon>
        <taxon>Dothideomycetes</taxon>
        <taxon>Pleosporomycetidae</taxon>
        <taxon>Pleosporales</taxon>
        <taxon>Pleosporineae</taxon>
        <taxon>Cucurbitariaceae</taxon>
        <taxon>Neocucurbitaria</taxon>
    </lineage>
</organism>
<feature type="region of interest" description="Disordered" evidence="3">
    <location>
        <begin position="119"/>
        <end position="168"/>
    </location>
</feature>
<dbReference type="InterPro" id="IPR025260">
    <property type="entry name" value="CHD1-like_C"/>
</dbReference>
<feature type="region of interest" description="Disordered" evidence="3">
    <location>
        <begin position="284"/>
        <end position="340"/>
    </location>
</feature>
<reference evidence="5" key="1">
    <citation type="submission" date="2022-10" db="EMBL/GenBank/DDBJ databases">
        <title>Tapping the CABI collections for fungal endophytes: first genome assemblies for Collariella, Neodidymelliopsis, Ascochyta clinopodiicola, Didymella pomorum, Didymosphaeria variabile, Neocosmospora piperis and Neocucurbitaria cava.</title>
        <authorList>
            <person name="Hill R."/>
        </authorList>
    </citation>
    <scope>NUCLEOTIDE SEQUENCE</scope>
    <source>
        <strain evidence="5">IMI 356814</strain>
    </source>
</reference>
<dbReference type="Pfam" id="PF13907">
    <property type="entry name" value="CHD1-like_C"/>
    <property type="match status" value="1"/>
</dbReference>
<feature type="compositionally biased region" description="Polar residues" evidence="3">
    <location>
        <begin position="297"/>
        <end position="310"/>
    </location>
</feature>
<evidence type="ECO:0000313" key="5">
    <source>
        <dbReference type="EMBL" id="KAJ4364012.1"/>
    </source>
</evidence>
<dbReference type="AlphaFoldDB" id="A0A9W8Y0M3"/>
<gene>
    <name evidence="5" type="ORF">N0V83_009467</name>
</gene>